<dbReference type="HAMAP" id="MF_01185">
    <property type="entry name" value="FliW"/>
    <property type="match status" value="1"/>
</dbReference>
<dbReference type="RefSeq" id="WP_153726761.1">
    <property type="nucleotide sequence ID" value="NZ_WJNH01000001.1"/>
</dbReference>
<organism evidence="6 7">
    <name type="scientific">Salinibacillus xinjiangensis</name>
    <dbReference type="NCBI Taxonomy" id="1229268"/>
    <lineage>
        <taxon>Bacteria</taxon>
        <taxon>Bacillati</taxon>
        <taxon>Bacillota</taxon>
        <taxon>Bacilli</taxon>
        <taxon>Bacillales</taxon>
        <taxon>Bacillaceae</taxon>
        <taxon>Salinibacillus</taxon>
    </lineage>
</organism>
<dbReference type="NCBIfam" id="NF009793">
    <property type="entry name" value="PRK13285.1-1"/>
    <property type="match status" value="1"/>
</dbReference>
<keyword evidence="7" id="KW-1185">Reference proteome</keyword>
<dbReference type="EMBL" id="WJNH01000001">
    <property type="protein sequence ID" value="MRG84783.1"/>
    <property type="molecule type" value="Genomic_DNA"/>
</dbReference>
<keyword evidence="2 4" id="KW-1005">Bacterial flagellum biogenesis</keyword>
<evidence type="ECO:0000256" key="4">
    <source>
        <dbReference type="HAMAP-Rule" id="MF_01185"/>
    </source>
</evidence>
<keyword evidence="1 4" id="KW-0963">Cytoplasm</keyword>
<feature type="region of interest" description="Disordered" evidence="5">
    <location>
        <begin position="132"/>
        <end position="155"/>
    </location>
</feature>
<reference evidence="6 7" key="1">
    <citation type="submission" date="2019-11" db="EMBL/GenBank/DDBJ databases">
        <authorList>
            <person name="Li J."/>
        </authorList>
    </citation>
    <scope>NUCLEOTIDE SEQUENCE [LARGE SCALE GENOMIC DNA]</scope>
    <source>
        <strain evidence="6 7">J4</strain>
    </source>
</reference>
<gene>
    <name evidence="4" type="primary">fliW</name>
    <name evidence="6" type="ORF">GH754_00415</name>
</gene>
<dbReference type="GO" id="GO:0044780">
    <property type="term" value="P:bacterial-type flagellum assembly"/>
    <property type="evidence" value="ECO:0007669"/>
    <property type="project" value="UniProtKB-UniRule"/>
</dbReference>
<keyword evidence="6" id="KW-0282">Flagellum</keyword>
<comment type="subunit">
    <text evidence="4">Interacts with translational regulator CsrA and flagellin(s).</text>
</comment>
<dbReference type="PANTHER" id="PTHR39190:SF1">
    <property type="entry name" value="FLAGELLAR ASSEMBLY FACTOR FLIW"/>
    <property type="match status" value="1"/>
</dbReference>
<keyword evidence="6" id="KW-0966">Cell projection</keyword>
<dbReference type="PANTHER" id="PTHR39190">
    <property type="entry name" value="FLAGELLAR ASSEMBLY FACTOR FLIW"/>
    <property type="match status" value="1"/>
</dbReference>
<evidence type="ECO:0000256" key="2">
    <source>
        <dbReference type="ARBA" id="ARBA00022795"/>
    </source>
</evidence>
<dbReference type="Pfam" id="PF02623">
    <property type="entry name" value="FliW"/>
    <property type="match status" value="1"/>
</dbReference>
<comment type="subcellular location">
    <subcellularLocation>
        <location evidence="4">Cytoplasm</location>
    </subcellularLocation>
</comment>
<evidence type="ECO:0000256" key="5">
    <source>
        <dbReference type="SAM" id="MobiDB-lite"/>
    </source>
</evidence>
<evidence type="ECO:0000256" key="1">
    <source>
        <dbReference type="ARBA" id="ARBA00022490"/>
    </source>
</evidence>
<evidence type="ECO:0000313" key="7">
    <source>
        <dbReference type="Proteomes" id="UP000480185"/>
    </source>
</evidence>
<accession>A0A6G1X1B8</accession>
<dbReference type="AlphaFoldDB" id="A0A6G1X1B8"/>
<keyword evidence="4" id="KW-0143">Chaperone</keyword>
<dbReference type="InterPro" id="IPR003775">
    <property type="entry name" value="Flagellar_assembly_factor_FliW"/>
</dbReference>
<comment type="function">
    <text evidence="4">Acts as an anti-CsrA protein, binds CsrA and prevents it from repressing translation of its target genes, one of which is flagellin. Binds to flagellin and participates in the assembly of the flagellum.</text>
</comment>
<dbReference type="GO" id="GO:0005737">
    <property type="term" value="C:cytoplasm"/>
    <property type="evidence" value="ECO:0007669"/>
    <property type="project" value="UniProtKB-SubCell"/>
</dbReference>
<sequence length="155" mass="17804">MKIDTLYFGEMYVSDESVLTFESGIPGFKDEKKFAIFNLPDNNAFQILQSIHTKELSLVLTIPYLFYKDYEIDLDEGTIDQLEIKDPEDVSVYSILTLQDSLEKSTMNLQAPVVVNVKNNQAKQIVLNDQRYKTKHPLQPESEEKAHVSANTKNR</sequence>
<name>A0A6G1X1B8_9BACI</name>
<evidence type="ECO:0000313" key="6">
    <source>
        <dbReference type="EMBL" id="MRG84783.1"/>
    </source>
</evidence>
<dbReference type="GO" id="GO:0006417">
    <property type="term" value="P:regulation of translation"/>
    <property type="evidence" value="ECO:0007669"/>
    <property type="project" value="UniProtKB-KW"/>
</dbReference>
<dbReference type="SUPFAM" id="SSF141457">
    <property type="entry name" value="BH3618-like"/>
    <property type="match status" value="1"/>
</dbReference>
<proteinExistence type="inferred from homology"/>
<keyword evidence="6" id="KW-0969">Cilium</keyword>
<dbReference type="OrthoDB" id="9801235at2"/>
<dbReference type="Proteomes" id="UP000480185">
    <property type="component" value="Unassembled WGS sequence"/>
</dbReference>
<evidence type="ECO:0000256" key="3">
    <source>
        <dbReference type="ARBA" id="ARBA00022845"/>
    </source>
</evidence>
<protein>
    <recommendedName>
        <fullName evidence="4">Flagellar assembly factor FliW</fullName>
    </recommendedName>
</protein>
<comment type="caution">
    <text evidence="6">The sequence shown here is derived from an EMBL/GenBank/DDBJ whole genome shotgun (WGS) entry which is preliminary data.</text>
</comment>
<dbReference type="InterPro" id="IPR024046">
    <property type="entry name" value="Flagellar_assmbl_FliW_dom_sf"/>
</dbReference>
<dbReference type="Gene3D" id="2.30.290.10">
    <property type="entry name" value="BH3618-like"/>
    <property type="match status" value="1"/>
</dbReference>
<comment type="similarity">
    <text evidence="4">Belongs to the FliW family.</text>
</comment>
<keyword evidence="3 4" id="KW-0810">Translation regulation</keyword>